<protein>
    <submittedName>
        <fullName evidence="2">Uncharacterized protein</fullName>
    </submittedName>
</protein>
<evidence type="ECO:0000256" key="1">
    <source>
        <dbReference type="SAM" id="MobiDB-lite"/>
    </source>
</evidence>
<dbReference type="RefSeq" id="WP_149615431.1">
    <property type="nucleotide sequence ID" value="NZ_CP027665.1"/>
</dbReference>
<dbReference type="KEGG" id="thas:C6Y53_01725"/>
<keyword evidence="3" id="KW-1185">Reference proteome</keyword>
<proteinExistence type="predicted"/>
<organism evidence="2 3">
    <name type="scientific">Pukyongiella litopenaei</name>
    <dbReference type="NCBI Taxonomy" id="2605946"/>
    <lineage>
        <taxon>Bacteria</taxon>
        <taxon>Pseudomonadati</taxon>
        <taxon>Pseudomonadota</taxon>
        <taxon>Alphaproteobacteria</taxon>
        <taxon>Rhodobacterales</taxon>
        <taxon>Paracoccaceae</taxon>
        <taxon>Pukyongiella</taxon>
    </lineage>
</organism>
<dbReference type="AlphaFoldDB" id="A0A2S0MKY5"/>
<dbReference type="EMBL" id="CP027665">
    <property type="protein sequence ID" value="AVO36544.2"/>
    <property type="molecule type" value="Genomic_DNA"/>
</dbReference>
<evidence type="ECO:0000313" key="2">
    <source>
        <dbReference type="EMBL" id="AVO36544.2"/>
    </source>
</evidence>
<reference evidence="3" key="1">
    <citation type="submission" date="2018-03" db="EMBL/GenBank/DDBJ databases">
        <title>Genomic analysis of the strain SH-1 isolated from shrimp intestine.</title>
        <authorList>
            <person name="Kim Y.-S."/>
            <person name="Kim S.-E."/>
            <person name="Kim K.-H."/>
        </authorList>
    </citation>
    <scope>NUCLEOTIDE SEQUENCE [LARGE SCALE GENOMIC DNA]</scope>
    <source>
        <strain evidence="3">SH-1</strain>
    </source>
</reference>
<gene>
    <name evidence="2" type="ORF">C6Y53_01725</name>
</gene>
<feature type="region of interest" description="Disordered" evidence="1">
    <location>
        <begin position="41"/>
        <end position="73"/>
    </location>
</feature>
<accession>A0A2S0MKY5</accession>
<sequence length="73" mass="7746">MADNAAKPVVSDDMMAGLLAAIKRAESVPAIDTLIDKIDDEDWLSNDPDGWNINAGSDEGESEIDSLDEVQAA</sequence>
<name>A0A2S0MKY5_9RHOB</name>
<feature type="compositionally biased region" description="Acidic residues" evidence="1">
    <location>
        <begin position="58"/>
        <end position="73"/>
    </location>
</feature>
<evidence type="ECO:0000313" key="3">
    <source>
        <dbReference type="Proteomes" id="UP000237655"/>
    </source>
</evidence>
<dbReference type="Proteomes" id="UP000237655">
    <property type="component" value="Chromosome"/>
</dbReference>